<comment type="caution">
    <text evidence="2">The sequence shown here is derived from an EMBL/GenBank/DDBJ whole genome shotgun (WGS) entry which is preliminary data.</text>
</comment>
<protein>
    <submittedName>
        <fullName evidence="2">Uncharacterized protein</fullName>
    </submittedName>
</protein>
<evidence type="ECO:0000313" key="2">
    <source>
        <dbReference type="EMBL" id="PIY90838.1"/>
    </source>
</evidence>
<accession>A0A2M7R8D6</accession>
<evidence type="ECO:0000256" key="1">
    <source>
        <dbReference type="SAM" id="Phobius"/>
    </source>
</evidence>
<reference evidence="3" key="1">
    <citation type="submission" date="2017-09" db="EMBL/GenBank/DDBJ databases">
        <title>Depth-based differentiation of microbial function through sediment-hosted aquifers and enrichment of novel symbionts in the deep terrestrial subsurface.</title>
        <authorList>
            <person name="Probst A.J."/>
            <person name="Ladd B."/>
            <person name="Jarett J.K."/>
            <person name="Geller-Mcgrath D.E."/>
            <person name="Sieber C.M.K."/>
            <person name="Emerson J.B."/>
            <person name="Anantharaman K."/>
            <person name="Thomas B.C."/>
            <person name="Malmstrom R."/>
            <person name="Stieglmeier M."/>
            <person name="Klingl A."/>
            <person name="Woyke T."/>
            <person name="Ryan C.M."/>
            <person name="Banfield J.F."/>
        </authorList>
    </citation>
    <scope>NUCLEOTIDE SEQUENCE [LARGE SCALE GENOMIC DNA]</scope>
</reference>
<keyword evidence="1" id="KW-1133">Transmembrane helix</keyword>
<proteinExistence type="predicted"/>
<feature type="transmembrane region" description="Helical" evidence="1">
    <location>
        <begin position="117"/>
        <end position="141"/>
    </location>
</feature>
<evidence type="ECO:0000313" key="3">
    <source>
        <dbReference type="Proteomes" id="UP000230055"/>
    </source>
</evidence>
<dbReference type="InterPro" id="IPR043993">
    <property type="entry name" value="T4SS_pilin"/>
</dbReference>
<keyword evidence="1" id="KW-0472">Membrane</keyword>
<keyword evidence="1" id="KW-0812">Transmembrane</keyword>
<dbReference type="AlphaFoldDB" id="A0A2M7R8D6"/>
<sequence length="179" mass="19532">MKRIVFVLLLSFLIISLFPLIAFAQIKECCHLKSAIKYELTKGTTVYYDVTYNKEIWIASGPKSADACAKGSPAINTKCSDLINPPGDLTVEANCYTEQNEWATICLLNVINRVFDWVFAFIMALVGIMIVVGAFSIITAGGDPGKVTTGRNFIMYALIGMVVALFARAIPAIVAALIR</sequence>
<dbReference type="EMBL" id="PFLX01000036">
    <property type="protein sequence ID" value="PIY90838.1"/>
    <property type="molecule type" value="Genomic_DNA"/>
</dbReference>
<dbReference type="Proteomes" id="UP000230055">
    <property type="component" value="Unassembled WGS sequence"/>
</dbReference>
<gene>
    <name evidence="2" type="ORF">COY72_01375</name>
</gene>
<feature type="transmembrane region" description="Helical" evidence="1">
    <location>
        <begin position="153"/>
        <end position="178"/>
    </location>
</feature>
<dbReference type="Pfam" id="PF18895">
    <property type="entry name" value="T4SS_pilin"/>
    <property type="match status" value="1"/>
</dbReference>
<organism evidence="2 3">
    <name type="scientific">Candidatus Nealsonbacteria bacterium CG_4_10_14_0_8_um_filter_35_10</name>
    <dbReference type="NCBI Taxonomy" id="1974683"/>
    <lineage>
        <taxon>Bacteria</taxon>
        <taxon>Candidatus Nealsoniibacteriota</taxon>
    </lineage>
</organism>
<name>A0A2M7R8D6_9BACT</name>